<dbReference type="SMART" id="SM00249">
    <property type="entry name" value="PHD"/>
    <property type="match status" value="1"/>
</dbReference>
<dbReference type="Gene3D" id="3.30.40.10">
    <property type="entry name" value="Zinc/RING finger domain, C3HC4 (zinc finger)"/>
    <property type="match status" value="1"/>
</dbReference>
<evidence type="ECO:0000313" key="10">
    <source>
        <dbReference type="Proteomes" id="UP000594262"/>
    </source>
</evidence>
<dbReference type="GO" id="GO:0016926">
    <property type="term" value="P:protein desumoylation"/>
    <property type="evidence" value="ECO:0007669"/>
    <property type="project" value="TreeGrafter"/>
</dbReference>
<evidence type="ECO:0000256" key="1">
    <source>
        <dbReference type="ARBA" id="ARBA00005234"/>
    </source>
</evidence>
<evidence type="ECO:0000259" key="8">
    <source>
        <dbReference type="PROSITE" id="PS50600"/>
    </source>
</evidence>
<protein>
    <recommendedName>
        <fullName evidence="8">Ubiquitin-like protease family profile domain-containing protein</fullName>
    </recommendedName>
</protein>
<dbReference type="GeneID" id="136824246"/>
<dbReference type="PROSITE" id="PS50600">
    <property type="entry name" value="ULP_PROTEASE"/>
    <property type="match status" value="1"/>
</dbReference>
<organism evidence="9 10">
    <name type="scientific">Clytia hemisphaerica</name>
    <dbReference type="NCBI Taxonomy" id="252671"/>
    <lineage>
        <taxon>Eukaryota</taxon>
        <taxon>Metazoa</taxon>
        <taxon>Cnidaria</taxon>
        <taxon>Hydrozoa</taxon>
        <taxon>Hydroidolina</taxon>
        <taxon>Leptothecata</taxon>
        <taxon>Obeliida</taxon>
        <taxon>Clytiidae</taxon>
        <taxon>Clytia</taxon>
    </lineage>
</organism>
<dbReference type="GO" id="GO:0016929">
    <property type="term" value="F:deSUMOylase activity"/>
    <property type="evidence" value="ECO:0007669"/>
    <property type="project" value="TreeGrafter"/>
</dbReference>
<keyword evidence="3" id="KW-0479">Metal-binding</keyword>
<sequence length="330" mass="37991">MSNLMNEDRPFLSPNYKKKFQELFSNEQLIGLYSSAKHWRLMVIYPKQREVLLVDPFGETRSTLRQTKQLWEASMTRHFEGVQTWQINSTQHPKQTDMISCGAFCLKFAECILKGEDLPANISSCDMNDFRREIAINLIQIGGDGDWCRNICRLCDRTSPPPSKRAGTNPKEWGWVCCDKCEPEMWYHGVCLGIRRSTEHLKNVSFYCNKPVVQDEILALEVGETLIRQRKNRKISKCYGCSVPIKNAPLEAPYDMVLVQKMLGPRKGGKITDDPSTFVNYVCNYHPDRKCTTKINIVNDKIKISKDFKTIEVSHQEKLEDLGIDISVLN</sequence>
<accession>A0A7M5XFK6</accession>
<dbReference type="Pfam" id="PF02902">
    <property type="entry name" value="Peptidase_C48"/>
    <property type="match status" value="1"/>
</dbReference>
<keyword evidence="5" id="KW-0378">Hydrolase</keyword>
<dbReference type="SUPFAM" id="SSF54001">
    <property type="entry name" value="Cysteine proteinases"/>
    <property type="match status" value="1"/>
</dbReference>
<keyword evidence="2" id="KW-0645">Protease</keyword>
<dbReference type="GO" id="GO:0005634">
    <property type="term" value="C:nucleus"/>
    <property type="evidence" value="ECO:0007669"/>
    <property type="project" value="TreeGrafter"/>
</dbReference>
<dbReference type="RefSeq" id="XP_066936518.1">
    <property type="nucleotide sequence ID" value="XM_067080417.1"/>
</dbReference>
<dbReference type="InterPro" id="IPR011011">
    <property type="entry name" value="Znf_FYVE_PHD"/>
</dbReference>
<dbReference type="InterPro" id="IPR013083">
    <property type="entry name" value="Znf_RING/FYVE/PHD"/>
</dbReference>
<evidence type="ECO:0000256" key="7">
    <source>
        <dbReference type="ARBA" id="ARBA00022833"/>
    </source>
</evidence>
<dbReference type="GO" id="GO:0006508">
    <property type="term" value="P:proteolysis"/>
    <property type="evidence" value="ECO:0007669"/>
    <property type="project" value="UniProtKB-KW"/>
</dbReference>
<keyword evidence="10" id="KW-1185">Reference proteome</keyword>
<dbReference type="CDD" id="cd15517">
    <property type="entry name" value="PHD_TCF19_like"/>
    <property type="match status" value="1"/>
</dbReference>
<dbReference type="InterPro" id="IPR003653">
    <property type="entry name" value="Peptidase_C48_C"/>
</dbReference>
<comment type="similarity">
    <text evidence="1">Belongs to the peptidase C48 family.</text>
</comment>
<dbReference type="Proteomes" id="UP000594262">
    <property type="component" value="Unplaced"/>
</dbReference>
<evidence type="ECO:0000313" key="9">
    <source>
        <dbReference type="EnsemblMetazoa" id="CLYHEMP022739.1"/>
    </source>
</evidence>
<dbReference type="SUPFAM" id="SSF57903">
    <property type="entry name" value="FYVE/PHD zinc finger"/>
    <property type="match status" value="1"/>
</dbReference>
<dbReference type="AlphaFoldDB" id="A0A7M5XFK6"/>
<keyword evidence="6" id="KW-0788">Thiol protease</keyword>
<evidence type="ECO:0000256" key="6">
    <source>
        <dbReference type="ARBA" id="ARBA00022807"/>
    </source>
</evidence>
<dbReference type="Gene3D" id="3.40.395.10">
    <property type="entry name" value="Adenoviral Proteinase, Chain A"/>
    <property type="match status" value="1"/>
</dbReference>
<proteinExistence type="inferred from homology"/>
<reference evidence="9" key="1">
    <citation type="submission" date="2021-01" db="UniProtKB">
        <authorList>
            <consortium name="EnsemblMetazoa"/>
        </authorList>
    </citation>
    <scope>IDENTIFICATION</scope>
</reference>
<evidence type="ECO:0000256" key="5">
    <source>
        <dbReference type="ARBA" id="ARBA00022801"/>
    </source>
</evidence>
<keyword evidence="7" id="KW-0862">Zinc</keyword>
<dbReference type="EnsemblMetazoa" id="CLYHEMT022739.1">
    <property type="protein sequence ID" value="CLYHEMP022739.1"/>
    <property type="gene ID" value="CLYHEMG022739"/>
</dbReference>
<evidence type="ECO:0000256" key="2">
    <source>
        <dbReference type="ARBA" id="ARBA00022670"/>
    </source>
</evidence>
<dbReference type="OrthoDB" id="6155416at2759"/>
<dbReference type="PANTHER" id="PTHR12606:SF141">
    <property type="entry name" value="GH15225P-RELATED"/>
    <property type="match status" value="1"/>
</dbReference>
<evidence type="ECO:0000256" key="4">
    <source>
        <dbReference type="ARBA" id="ARBA00022771"/>
    </source>
</evidence>
<dbReference type="PANTHER" id="PTHR12606">
    <property type="entry name" value="SENTRIN/SUMO-SPECIFIC PROTEASE"/>
    <property type="match status" value="1"/>
</dbReference>
<dbReference type="InterPro" id="IPR001965">
    <property type="entry name" value="Znf_PHD"/>
</dbReference>
<feature type="domain" description="Ubiquitin-like protease family profile" evidence="8">
    <location>
        <begin position="1"/>
        <end position="112"/>
    </location>
</feature>
<dbReference type="InterPro" id="IPR038765">
    <property type="entry name" value="Papain-like_cys_pep_sf"/>
</dbReference>
<dbReference type="GO" id="GO:0008270">
    <property type="term" value="F:zinc ion binding"/>
    <property type="evidence" value="ECO:0007669"/>
    <property type="project" value="UniProtKB-KW"/>
</dbReference>
<name>A0A7M5XFK6_9CNID</name>
<evidence type="ECO:0000256" key="3">
    <source>
        <dbReference type="ARBA" id="ARBA00022723"/>
    </source>
</evidence>
<keyword evidence="4" id="KW-0863">Zinc-finger</keyword>